<proteinExistence type="inferred from homology"/>
<dbReference type="EMBL" id="FQZB01000003">
    <property type="protein sequence ID" value="SHI38814.1"/>
    <property type="molecule type" value="Genomic_DNA"/>
</dbReference>
<organism evidence="4 5">
    <name type="scientific">Clostridium cavendishii DSM 21758</name>
    <dbReference type="NCBI Taxonomy" id="1121302"/>
    <lineage>
        <taxon>Bacteria</taxon>
        <taxon>Bacillati</taxon>
        <taxon>Bacillota</taxon>
        <taxon>Clostridia</taxon>
        <taxon>Eubacteriales</taxon>
        <taxon>Clostridiaceae</taxon>
        <taxon>Clostridium</taxon>
    </lineage>
</organism>
<dbReference type="SUPFAM" id="SSF54211">
    <property type="entry name" value="Ribosomal protein S5 domain 2-like"/>
    <property type="match status" value="1"/>
</dbReference>
<dbReference type="OrthoDB" id="9758568at2"/>
<dbReference type="EC" id="3.4.21.53" evidence="2"/>
<sequence length="766" mass="87705">MKRELTPQEIVYNENFTFQMTNNGFRDLIPEYLEIYKSIETALNINKEGFNVYLIDSFSKEKLDNIMSYIDELLKKREKPKDICYVTLEDQRYPKAIFLNNGDGELFKDRLEGIKNFYFDKIFLFYNSSSNKEKETIIDEVQRKRNDYIGSLIKQAKDEGFDLKATTSGFAFIPLKEGEAMTEKEYDDLEELSKEDIVDKAGKLKEGAEDVLEQLKDIELSSIEKLKEILKAYLTDESMEIKEDIKLEFKQDEDAYNYLIKVCELIEKELVDNYTMNFEDDEDKVNDVIAKFMANVIVDNSKYDHPRVIFEEDPTVNNLIGNIEYENHNGVYSTDVSLITGGSLLNANEGSLIIRMTSLLNNPGSYYYLRKTLMNNKVSYDYNRGYLEFLSLNGLKPMPISVNVKVIIIGDYETYDALYSLDEDFKKLFRIKTEFNSCVDITDNNKICLINFIENIIKENKILDITNEGINEIGKYFSRKAGSRNKILLDLSELNKILVLSDNKAKENGKSKIDAFDVIEVSYKSELIEKEYIKMYKEKKVIVNVRDRIVGCINGLSVIDTGYFSFGKPLRLTCVCLKGTGRIVDVHKESNLSGNIHDKSINILRGLLNKFLNIYERVPVDFNVSFEQIYGKLEGDSASVAEIMVMLSALSKVPIRQNIAVTGSLNQFGEVQPIGGVNDKIEGFFKVCQAVDTINSKGVLIPESNKDELVLTPEVEEAVKKGVFHIYTMKDINDAIEILMLDQSISLEDLVIAMQNELSKYNKTAK</sequence>
<dbReference type="Gene3D" id="1.10.8.60">
    <property type="match status" value="1"/>
</dbReference>
<feature type="active site" evidence="2">
    <location>
        <position position="680"/>
    </location>
</feature>
<reference evidence="4 5" key="1">
    <citation type="submission" date="2016-11" db="EMBL/GenBank/DDBJ databases">
        <authorList>
            <person name="Jaros S."/>
            <person name="Januszkiewicz K."/>
            <person name="Wedrychowicz H."/>
        </authorList>
    </citation>
    <scope>NUCLEOTIDE SEQUENCE [LARGE SCALE GENOMIC DNA]</scope>
    <source>
        <strain evidence="4 5">DSM 21758</strain>
    </source>
</reference>
<dbReference type="STRING" id="1121302.SAMN02745163_00152"/>
<protein>
    <recommendedName>
        <fullName evidence="2">endopeptidase La</fullName>
        <ecNumber evidence="2">3.4.21.53</ecNumber>
    </recommendedName>
</protein>
<dbReference type="RefSeq" id="WP_072984289.1">
    <property type="nucleotide sequence ID" value="NZ_FQZB01000003.1"/>
</dbReference>
<dbReference type="PROSITE" id="PS51786">
    <property type="entry name" value="LON_PROTEOLYTIC"/>
    <property type="match status" value="1"/>
</dbReference>
<gene>
    <name evidence="4" type="ORF">SAMN02745163_00152</name>
</gene>
<dbReference type="GO" id="GO:0030163">
    <property type="term" value="P:protein catabolic process"/>
    <property type="evidence" value="ECO:0007669"/>
    <property type="project" value="InterPro"/>
</dbReference>
<dbReference type="GO" id="GO:0005524">
    <property type="term" value="F:ATP binding"/>
    <property type="evidence" value="ECO:0007669"/>
    <property type="project" value="InterPro"/>
</dbReference>
<dbReference type="InterPro" id="IPR027065">
    <property type="entry name" value="Lon_Prtase"/>
</dbReference>
<keyword evidence="2" id="KW-0720">Serine protease</keyword>
<name>A0A1M6AQM2_9CLOT</name>
<dbReference type="Proteomes" id="UP000184310">
    <property type="component" value="Unassembled WGS sequence"/>
</dbReference>
<dbReference type="InterPro" id="IPR027417">
    <property type="entry name" value="P-loop_NTPase"/>
</dbReference>
<evidence type="ECO:0000259" key="3">
    <source>
        <dbReference type="PROSITE" id="PS51786"/>
    </source>
</evidence>
<dbReference type="PRINTS" id="PR00830">
    <property type="entry name" value="ENDOLAPTASE"/>
</dbReference>
<comment type="similarity">
    <text evidence="2">Belongs to the peptidase S16 family.</text>
</comment>
<evidence type="ECO:0000313" key="5">
    <source>
        <dbReference type="Proteomes" id="UP000184310"/>
    </source>
</evidence>
<dbReference type="InterPro" id="IPR041699">
    <property type="entry name" value="AAA_32"/>
</dbReference>
<dbReference type="AlphaFoldDB" id="A0A1M6AQM2"/>
<dbReference type="Pfam" id="PF05362">
    <property type="entry name" value="Lon_C"/>
    <property type="match status" value="1"/>
</dbReference>
<feature type="active site" evidence="2">
    <location>
        <position position="637"/>
    </location>
</feature>
<keyword evidence="5" id="KW-1185">Reference proteome</keyword>
<dbReference type="InterPro" id="IPR008269">
    <property type="entry name" value="Lon_proteolytic"/>
</dbReference>
<evidence type="ECO:0000256" key="2">
    <source>
        <dbReference type="PROSITE-ProRule" id="PRU01122"/>
    </source>
</evidence>
<keyword evidence="2" id="KW-0378">Hydrolase</keyword>
<keyword evidence="1 2" id="KW-0645">Protease</keyword>
<dbReference type="Gene3D" id="3.30.230.10">
    <property type="match status" value="1"/>
</dbReference>
<accession>A0A1M6AQM2</accession>
<dbReference type="PANTHER" id="PTHR10046">
    <property type="entry name" value="ATP DEPENDENT LON PROTEASE FAMILY MEMBER"/>
    <property type="match status" value="1"/>
</dbReference>
<dbReference type="Pfam" id="PF13654">
    <property type="entry name" value="AAA_32"/>
    <property type="match status" value="1"/>
</dbReference>
<dbReference type="InterPro" id="IPR014721">
    <property type="entry name" value="Ribsml_uS5_D2-typ_fold_subgr"/>
</dbReference>
<evidence type="ECO:0000256" key="1">
    <source>
        <dbReference type="ARBA" id="ARBA00022670"/>
    </source>
</evidence>
<dbReference type="GO" id="GO:0006508">
    <property type="term" value="P:proteolysis"/>
    <property type="evidence" value="ECO:0007669"/>
    <property type="project" value="UniProtKB-KW"/>
</dbReference>
<comment type="catalytic activity">
    <reaction evidence="2">
        <text>Hydrolysis of proteins in presence of ATP.</text>
        <dbReference type="EC" id="3.4.21.53"/>
    </reaction>
</comment>
<dbReference type="InterPro" id="IPR020568">
    <property type="entry name" value="Ribosomal_Su5_D2-typ_SF"/>
</dbReference>
<evidence type="ECO:0000313" key="4">
    <source>
        <dbReference type="EMBL" id="SHI38814.1"/>
    </source>
</evidence>
<dbReference type="GO" id="GO:0004252">
    <property type="term" value="F:serine-type endopeptidase activity"/>
    <property type="evidence" value="ECO:0007669"/>
    <property type="project" value="UniProtKB-UniRule"/>
</dbReference>
<feature type="domain" description="Lon proteolytic" evidence="3">
    <location>
        <begin position="547"/>
        <end position="742"/>
    </location>
</feature>
<dbReference type="GO" id="GO:0004176">
    <property type="term" value="F:ATP-dependent peptidase activity"/>
    <property type="evidence" value="ECO:0007669"/>
    <property type="project" value="UniProtKB-UniRule"/>
</dbReference>
<dbReference type="Gene3D" id="3.40.50.300">
    <property type="entry name" value="P-loop containing nucleotide triphosphate hydrolases"/>
    <property type="match status" value="2"/>
</dbReference>